<organism evidence="2 3">
    <name type="scientific">Zasmidium cellare</name>
    <name type="common">Wine cellar mold</name>
    <name type="synonym">Racodium cellare</name>
    <dbReference type="NCBI Taxonomy" id="395010"/>
    <lineage>
        <taxon>Eukaryota</taxon>
        <taxon>Fungi</taxon>
        <taxon>Dikarya</taxon>
        <taxon>Ascomycota</taxon>
        <taxon>Pezizomycotina</taxon>
        <taxon>Dothideomycetes</taxon>
        <taxon>Dothideomycetidae</taxon>
        <taxon>Mycosphaerellales</taxon>
        <taxon>Mycosphaerellaceae</taxon>
        <taxon>Zasmidium</taxon>
    </lineage>
</organism>
<evidence type="ECO:0000313" key="2">
    <source>
        <dbReference type="EMBL" id="KAK4500166.1"/>
    </source>
</evidence>
<dbReference type="Proteomes" id="UP001305779">
    <property type="component" value="Unassembled WGS sequence"/>
</dbReference>
<accession>A0ABR0EG01</accession>
<comment type="caution">
    <text evidence="2">The sequence shown here is derived from an EMBL/GenBank/DDBJ whole genome shotgun (WGS) entry which is preliminary data.</text>
</comment>
<reference evidence="2 3" key="1">
    <citation type="journal article" date="2023" name="G3 (Bethesda)">
        <title>A chromosome-level genome assembly of Zasmidium syzygii isolated from banana leaves.</title>
        <authorList>
            <person name="van Westerhoven A.C."/>
            <person name="Mehrabi R."/>
            <person name="Talebi R."/>
            <person name="Steentjes M.B.F."/>
            <person name="Corcolon B."/>
            <person name="Chong P.A."/>
            <person name="Kema G.H.J."/>
            <person name="Seidl M.F."/>
        </authorList>
    </citation>
    <scope>NUCLEOTIDE SEQUENCE [LARGE SCALE GENOMIC DNA]</scope>
    <source>
        <strain evidence="2 3">P124</strain>
    </source>
</reference>
<dbReference type="Gene3D" id="3.40.50.880">
    <property type="match status" value="1"/>
</dbReference>
<dbReference type="Pfam" id="PF01965">
    <property type="entry name" value="DJ-1_PfpI"/>
    <property type="match status" value="1"/>
</dbReference>
<evidence type="ECO:0000313" key="3">
    <source>
        <dbReference type="Proteomes" id="UP001305779"/>
    </source>
</evidence>
<evidence type="ECO:0000259" key="1">
    <source>
        <dbReference type="Pfam" id="PF01965"/>
    </source>
</evidence>
<sequence length="263" mass="28586">MATTQTPPYTIGVLIQPSPQLLDLSSIDLFGMLSKSYLDTCPLPAPLLALAHPNIHIHYISALGPGGMQKCTADVVMQTTHSFSSEEVKPGKLDVLMVPGPEPRYVPSEEERGFIKAHFEKGAVILSVCTGIFAVAYSNILENQTATGPRGLLGDLKKKFPKTNWVEKRWVESGKGRIWISAGITNGHDMVAAYLHSEHAKSHGVSTQLADLVQRMADVGDRGQEYGNIGAGEGVWWVWLILRSLWRGKGEVVLAVSVGSWDG</sequence>
<dbReference type="InterPro" id="IPR002818">
    <property type="entry name" value="DJ-1/PfpI"/>
</dbReference>
<dbReference type="SUPFAM" id="SSF52317">
    <property type="entry name" value="Class I glutamine amidotransferase-like"/>
    <property type="match status" value="1"/>
</dbReference>
<feature type="domain" description="DJ-1/PfpI" evidence="1">
    <location>
        <begin position="45"/>
        <end position="192"/>
    </location>
</feature>
<keyword evidence="3" id="KW-1185">Reference proteome</keyword>
<dbReference type="InterPro" id="IPR029062">
    <property type="entry name" value="Class_I_gatase-like"/>
</dbReference>
<protein>
    <recommendedName>
        <fullName evidence="1">DJ-1/PfpI domain-containing protein</fullName>
    </recommendedName>
</protein>
<dbReference type="InterPro" id="IPR052158">
    <property type="entry name" value="INH-QAR"/>
</dbReference>
<name>A0ABR0EG01_ZASCE</name>
<proteinExistence type="predicted"/>
<gene>
    <name evidence="2" type="ORF">PRZ48_008352</name>
</gene>
<dbReference type="PANTHER" id="PTHR43130">
    <property type="entry name" value="ARAC-FAMILY TRANSCRIPTIONAL REGULATOR"/>
    <property type="match status" value="1"/>
</dbReference>
<dbReference type="EMBL" id="JAXOVC010000006">
    <property type="protein sequence ID" value="KAK4500166.1"/>
    <property type="molecule type" value="Genomic_DNA"/>
</dbReference>
<dbReference type="PANTHER" id="PTHR43130:SF7">
    <property type="entry name" value="DJ-1_PFPI DOMAIN-CONTAINING PROTEIN"/>
    <property type="match status" value="1"/>
</dbReference>